<keyword evidence="10" id="KW-1185">Reference proteome</keyword>
<evidence type="ECO:0000259" key="6">
    <source>
        <dbReference type="PROSITE" id="PS51335"/>
    </source>
</evidence>
<dbReference type="InterPro" id="IPR036770">
    <property type="entry name" value="Ankyrin_rpt-contain_sf"/>
</dbReference>
<dbReference type="Gene3D" id="3.30.710.10">
    <property type="entry name" value="Potassium Channel Kv1.1, Chain A"/>
    <property type="match status" value="1"/>
</dbReference>
<dbReference type="SMART" id="SM00225">
    <property type="entry name" value="BTB"/>
    <property type="match status" value="1"/>
</dbReference>
<evidence type="ECO:0000256" key="2">
    <source>
        <dbReference type="ARBA" id="ARBA00023043"/>
    </source>
</evidence>
<feature type="compositionally biased region" description="Basic and acidic residues" evidence="4">
    <location>
        <begin position="819"/>
        <end position="829"/>
    </location>
</feature>
<feature type="compositionally biased region" description="Low complexity" evidence="4">
    <location>
        <begin position="981"/>
        <end position="990"/>
    </location>
</feature>
<dbReference type="InterPro" id="IPR011705">
    <property type="entry name" value="BACK"/>
</dbReference>
<dbReference type="SMART" id="SM00875">
    <property type="entry name" value="BACK"/>
    <property type="match status" value="1"/>
</dbReference>
<feature type="domain" description="BTB" evidence="5">
    <location>
        <begin position="297"/>
        <end position="371"/>
    </location>
</feature>
<accession>A0A9P1BWL8</accession>
<feature type="domain" description="ELMO" evidence="6">
    <location>
        <begin position="1605"/>
        <end position="1754"/>
    </location>
</feature>
<feature type="region of interest" description="Disordered" evidence="4">
    <location>
        <begin position="1492"/>
        <end position="1517"/>
    </location>
</feature>
<feature type="repeat" description="ANK" evidence="3">
    <location>
        <begin position="118"/>
        <end position="150"/>
    </location>
</feature>
<evidence type="ECO:0000256" key="4">
    <source>
        <dbReference type="SAM" id="MobiDB-lite"/>
    </source>
</evidence>
<proteinExistence type="predicted"/>
<dbReference type="PANTHER" id="PTHR24126">
    <property type="entry name" value="ANKYRIN REPEAT, PH AND SEC7 DOMAIN CONTAINING PROTEIN SECG-RELATED"/>
    <property type="match status" value="1"/>
</dbReference>
<feature type="region of interest" description="Disordered" evidence="4">
    <location>
        <begin position="725"/>
        <end position="744"/>
    </location>
</feature>
<dbReference type="Proteomes" id="UP001152797">
    <property type="component" value="Unassembled WGS sequence"/>
</dbReference>
<dbReference type="PROSITE" id="PS50088">
    <property type="entry name" value="ANK_REPEAT"/>
    <property type="match status" value="3"/>
</dbReference>
<feature type="region of interest" description="Disordered" evidence="4">
    <location>
        <begin position="1417"/>
        <end position="1450"/>
    </location>
</feature>
<keyword evidence="1" id="KW-0677">Repeat</keyword>
<evidence type="ECO:0000259" key="5">
    <source>
        <dbReference type="PROSITE" id="PS50097"/>
    </source>
</evidence>
<feature type="compositionally biased region" description="Polar residues" evidence="4">
    <location>
        <begin position="835"/>
        <end position="845"/>
    </location>
</feature>
<dbReference type="PROSITE" id="PS50297">
    <property type="entry name" value="ANK_REP_REGION"/>
    <property type="match status" value="3"/>
</dbReference>
<feature type="region of interest" description="Disordered" evidence="4">
    <location>
        <begin position="1125"/>
        <end position="1149"/>
    </location>
</feature>
<dbReference type="OrthoDB" id="2359033at2759"/>
<feature type="repeat" description="ANK" evidence="3">
    <location>
        <begin position="151"/>
        <end position="183"/>
    </location>
</feature>
<reference evidence="7" key="1">
    <citation type="submission" date="2022-10" db="EMBL/GenBank/DDBJ databases">
        <authorList>
            <person name="Chen Y."/>
            <person name="Dougan E. K."/>
            <person name="Chan C."/>
            <person name="Rhodes N."/>
            <person name="Thang M."/>
        </authorList>
    </citation>
    <scope>NUCLEOTIDE SEQUENCE</scope>
</reference>
<dbReference type="SMART" id="SM00248">
    <property type="entry name" value="ANK"/>
    <property type="match status" value="6"/>
</dbReference>
<sequence>MDFLQPAGAGDGQAGKLKKVFEKIDAGDQDGVLELLETDFGDDANVADETGTTPLLLAAALGKQQIVQALMEKKADLMASDLEGDNVLMMAISQNHLDIVQILLAETDRVDPDVPNKIGQTPLMKAVSKNNMEAVQKLLDLKVNVNATSQVGKTALMEAVEKKHMELADTLLNAGANASIADSKGKTVLFPAAFRCDAAMLGKLLDAKADPAAKAQRVGTALMMAVESPCFNLDALKVLIDRGCPVDAPNEDGETVEAVGALLAARADLRKKKQDKTVIDLAKGYPAMEKLPGLYCDDVEFQVGPEGESFFGLKAIYARASEVFSKMFFETSFREQQETTPRVVVKIEDIMPAAFRIMHRWVYDMDVTLSWDTIFGVLDAARKYMVEDLELTCRRWIALEARAATGAVGLFCAAAAGQWIPWSEALRARVQSFGAAALAASPEAVGQLPADALMSLLSSEDLSVEKEEEIFDAVQAWAAAASERGKEPAAAWQRITEADVIHFHLLEQRFFAEKVVLLGRLTQEQSLSVFVSKAMGNCRARPSSLMARLQLILRDCSYEDATSIIDNIIELRHEDTYPRTLAHCLVQKALADYEHCSEWVNMWTELWGGLRAAGLRDECAPWRQLVLCNLNDSRKLAVLPLMKVLVRKAEESAPQGGTTCDPAAAVGMDSDADYKVWLESWQLTLKRLRPFLNHPGLDTKGVAFHKPINRVHTSQEALTPLAACPFDADRKDPPRSSSRQEKIAPCLRVHRGLTGIRASPSLTQRAEARPENLEKSMMLGPSEGHSLSSSPKRFAHFGNVDGQFSEEPDDPRVLVPAHRIGDAPKRKGEALPSTRRANNASSQSGLRRAQKPALSGHSSLPSLSGKQMKLHTAPELPGHAGPATGTSSKSLQNAGLLQFMLPSFGFPATVAEEAALEELFAQMPFMEDQAHQFQEDSFQKYHRGFHLQFQGQPSRQPVPAAPEAPEAPAQERVGPGGLHPSGGLPAQAAPQGAQCGQYAASAELLDVDVTVLAFAQWVMELKNKSSNSQKSLQIELNTIKNAINGNHSDLADFKRQGAAIQQHMQSEINEIRESLSSVFMEITAAVRNNAAADQDLKMKIQTLNEQAVRNETAFAQLADAADQSQSKLRAAAQEMQQSSERMREDMASLNQQTEALQTQVADRSEQLRSETDQLAQELRTQLEKRKVQLQKMVQDVVNVGESLQGLVSDFGNLRKESGTTQSKLQSSLYSVDQMRRMAAAPASSLPGGIAEALEPAPVAPKATPKGPKQKVQGSLTAISEAAEWAEESTAETSTNAAEVDAVWAEAGFGDLGDEDARPEQGSAATVKANAVAAACAARKGGLGMIFPASKASSRVVPKLETKGPARLEEKVAEEVEVNSASSETSEEEVEVKHVSIQPRPQASEVVELQVEDEVVNSKSSLGTADGTHRLKSAESPPRAVAEVKSASPPKVRTLAGHARCDMMEEAVKKHQRSEEDSAPPKSAWRNLPALARSDAQSRHTEVKIPGNLPESHSGEEDVEEEWAEIGRKSEELAKQARENKGKIAVQQDVLAQPVYYKEVHAWLLQEFGGQSSDQGSSSKSSQGDCMDKEFVLRLKATKFDFYDAMHHRMLRTMYCKLSRCQVCPRVGSHWEVLGFQGSDPLTDLNRSGGLLNVVHMFFFFAHYFEIFKSAYHLSQDVQQNFPLAAVCINITKMVMDALVANQLSSLEGCVFDASSRAFCGGLHHFYWQWRSQKRTIRDTELTFKEIQSHLRHPKELLESLEEAVSRHSRQTAEVETIEFTDLANTEETAS</sequence>
<dbReference type="EMBL" id="CAMXCT020000593">
    <property type="protein sequence ID" value="CAL1134255.1"/>
    <property type="molecule type" value="Genomic_DNA"/>
</dbReference>
<dbReference type="Gene3D" id="1.25.40.420">
    <property type="match status" value="1"/>
</dbReference>
<feature type="repeat" description="ANK" evidence="3">
    <location>
        <begin position="50"/>
        <end position="82"/>
    </location>
</feature>
<evidence type="ECO:0000256" key="3">
    <source>
        <dbReference type="PROSITE-ProRule" id="PRU00023"/>
    </source>
</evidence>
<dbReference type="EMBL" id="CAMXCT010000593">
    <property type="protein sequence ID" value="CAI3980880.1"/>
    <property type="molecule type" value="Genomic_DNA"/>
</dbReference>
<feature type="region of interest" description="Disordered" evidence="4">
    <location>
        <begin position="776"/>
        <end position="889"/>
    </location>
</feature>
<dbReference type="SUPFAM" id="SSF54695">
    <property type="entry name" value="POZ domain"/>
    <property type="match status" value="1"/>
</dbReference>
<dbReference type="Pfam" id="PF12796">
    <property type="entry name" value="Ank_2"/>
    <property type="match status" value="2"/>
</dbReference>
<feature type="region of interest" description="Disordered" evidence="4">
    <location>
        <begin position="950"/>
        <end position="990"/>
    </location>
</feature>
<dbReference type="InterPro" id="IPR011333">
    <property type="entry name" value="SKP1/BTB/POZ_sf"/>
</dbReference>
<dbReference type="Pfam" id="PF04727">
    <property type="entry name" value="ELMO_CED12"/>
    <property type="match status" value="1"/>
</dbReference>
<feature type="compositionally biased region" description="Basic and acidic residues" evidence="4">
    <location>
        <begin position="727"/>
        <end position="742"/>
    </location>
</feature>
<dbReference type="InterPro" id="IPR006816">
    <property type="entry name" value="ELMO_dom"/>
</dbReference>
<dbReference type="Gene3D" id="1.25.40.20">
    <property type="entry name" value="Ankyrin repeat-containing domain"/>
    <property type="match status" value="2"/>
</dbReference>
<gene>
    <name evidence="7" type="ORF">C1SCF055_LOCUS8728</name>
</gene>
<dbReference type="SUPFAM" id="SSF48403">
    <property type="entry name" value="Ankyrin repeat"/>
    <property type="match status" value="1"/>
</dbReference>
<evidence type="ECO:0000256" key="1">
    <source>
        <dbReference type="ARBA" id="ARBA00022737"/>
    </source>
</evidence>
<organism evidence="7">
    <name type="scientific">Cladocopium goreaui</name>
    <dbReference type="NCBI Taxonomy" id="2562237"/>
    <lineage>
        <taxon>Eukaryota</taxon>
        <taxon>Sar</taxon>
        <taxon>Alveolata</taxon>
        <taxon>Dinophyceae</taxon>
        <taxon>Suessiales</taxon>
        <taxon>Symbiodiniaceae</taxon>
        <taxon>Cladocopium</taxon>
    </lineage>
</organism>
<dbReference type="InterPro" id="IPR000210">
    <property type="entry name" value="BTB/POZ_dom"/>
</dbReference>
<comment type="caution">
    <text evidence="7">The sequence shown here is derived from an EMBL/GenBank/DDBJ whole genome shotgun (WGS) entry which is preliminary data.</text>
</comment>
<dbReference type="Pfam" id="PF00651">
    <property type="entry name" value="BTB"/>
    <property type="match status" value="1"/>
</dbReference>
<dbReference type="PANTHER" id="PTHR24126:SF14">
    <property type="entry name" value="ANK_REP_REGION DOMAIN-CONTAINING PROTEIN"/>
    <property type="match status" value="1"/>
</dbReference>
<dbReference type="EMBL" id="CAMXCT030000593">
    <property type="protein sequence ID" value="CAL4768192.1"/>
    <property type="molecule type" value="Genomic_DNA"/>
</dbReference>
<feature type="compositionally biased region" description="Low complexity" evidence="4">
    <location>
        <begin position="854"/>
        <end position="865"/>
    </location>
</feature>
<keyword evidence="2 3" id="KW-0040">ANK repeat</keyword>
<name>A0A9P1BWL8_9DINO</name>
<feature type="compositionally biased region" description="Low complexity" evidence="4">
    <location>
        <begin position="955"/>
        <end position="973"/>
    </location>
</feature>
<reference evidence="8" key="2">
    <citation type="submission" date="2024-04" db="EMBL/GenBank/DDBJ databases">
        <authorList>
            <person name="Chen Y."/>
            <person name="Shah S."/>
            <person name="Dougan E. K."/>
            <person name="Thang M."/>
            <person name="Chan C."/>
        </authorList>
    </citation>
    <scope>NUCLEOTIDE SEQUENCE [LARGE SCALE GENOMIC DNA]</scope>
</reference>
<evidence type="ECO:0000313" key="9">
    <source>
        <dbReference type="EMBL" id="CAL4768192.1"/>
    </source>
</evidence>
<evidence type="ECO:0000313" key="10">
    <source>
        <dbReference type="Proteomes" id="UP001152797"/>
    </source>
</evidence>
<dbReference type="PROSITE" id="PS50097">
    <property type="entry name" value="BTB"/>
    <property type="match status" value="1"/>
</dbReference>
<evidence type="ECO:0000313" key="8">
    <source>
        <dbReference type="EMBL" id="CAL1134255.1"/>
    </source>
</evidence>
<dbReference type="Pfam" id="PF07707">
    <property type="entry name" value="BACK"/>
    <property type="match status" value="1"/>
</dbReference>
<feature type="region of interest" description="Disordered" evidence="4">
    <location>
        <begin position="1375"/>
        <end position="1396"/>
    </location>
</feature>
<dbReference type="InterPro" id="IPR002110">
    <property type="entry name" value="Ankyrin_rpt"/>
</dbReference>
<dbReference type="PROSITE" id="PS51335">
    <property type="entry name" value="ELMO"/>
    <property type="match status" value="1"/>
</dbReference>
<evidence type="ECO:0000313" key="7">
    <source>
        <dbReference type="EMBL" id="CAI3980880.1"/>
    </source>
</evidence>
<protein>
    <submittedName>
        <fullName evidence="9">BTB/POZ domain-containing protein 6-A</fullName>
    </submittedName>
</protein>